<dbReference type="GO" id="GO:0035494">
    <property type="term" value="P:SNARE complex disassembly"/>
    <property type="evidence" value="ECO:0007669"/>
    <property type="project" value="InterPro"/>
</dbReference>
<dbReference type="Gene3D" id="1.10.8.60">
    <property type="match status" value="1"/>
</dbReference>
<name>A0AAD3CWI5_9STRA</name>
<keyword evidence="1" id="KW-0378">Hydrolase</keyword>
<dbReference type="GO" id="GO:0016887">
    <property type="term" value="F:ATP hydrolysis activity"/>
    <property type="evidence" value="ECO:0007669"/>
    <property type="project" value="InterPro"/>
</dbReference>
<keyword evidence="1" id="KW-0931">ER-Golgi transport</keyword>
<dbReference type="FunFam" id="3.40.50.300:FF:000154">
    <property type="entry name" value="Vesicle-fusing ATPase 1"/>
    <property type="match status" value="1"/>
</dbReference>
<feature type="signal peptide" evidence="3">
    <location>
        <begin position="1"/>
        <end position="19"/>
    </location>
</feature>
<dbReference type="PANTHER" id="PTHR23078">
    <property type="entry name" value="VESICULAR-FUSION PROTEIN NSF"/>
    <property type="match status" value="1"/>
</dbReference>
<dbReference type="Proteomes" id="UP001054902">
    <property type="component" value="Unassembled WGS sequence"/>
</dbReference>
<comment type="catalytic activity">
    <reaction evidence="1">
        <text>ATP + H2O = ADP + phosphate + H(+)</text>
        <dbReference type="Rhea" id="RHEA:13065"/>
        <dbReference type="ChEBI" id="CHEBI:15377"/>
        <dbReference type="ChEBI" id="CHEBI:15378"/>
        <dbReference type="ChEBI" id="CHEBI:30616"/>
        <dbReference type="ChEBI" id="CHEBI:43474"/>
        <dbReference type="ChEBI" id="CHEBI:456216"/>
        <dbReference type="EC" id="3.6.4.6"/>
    </reaction>
</comment>
<dbReference type="InterPro" id="IPR003593">
    <property type="entry name" value="AAA+_ATPase"/>
</dbReference>
<dbReference type="Pfam" id="PF00004">
    <property type="entry name" value="AAA"/>
    <property type="match status" value="1"/>
</dbReference>
<dbReference type="GO" id="GO:0043001">
    <property type="term" value="P:Golgi to plasma membrane protein transport"/>
    <property type="evidence" value="ECO:0007669"/>
    <property type="project" value="TreeGrafter"/>
</dbReference>
<dbReference type="EMBL" id="BLLK01000045">
    <property type="protein sequence ID" value="GFH52285.1"/>
    <property type="molecule type" value="Genomic_DNA"/>
</dbReference>
<keyword evidence="1" id="KW-0813">Transport</keyword>
<evidence type="ECO:0000256" key="1">
    <source>
        <dbReference type="RuleBase" id="RU367045"/>
    </source>
</evidence>
<dbReference type="InterPro" id="IPR027417">
    <property type="entry name" value="P-loop_NTPase"/>
</dbReference>
<dbReference type="SUPFAM" id="SSF52540">
    <property type="entry name" value="P-loop containing nucleoside triphosphate hydrolases"/>
    <property type="match status" value="1"/>
</dbReference>
<comment type="similarity">
    <text evidence="1">Belongs to the AAA ATPase family.</text>
</comment>
<feature type="chain" id="PRO_5042212523" description="Vesicle-fusing ATPase" evidence="3">
    <location>
        <begin position="20"/>
        <end position="637"/>
    </location>
</feature>
<evidence type="ECO:0000313" key="5">
    <source>
        <dbReference type="EMBL" id="GFH52285.1"/>
    </source>
</evidence>
<feature type="compositionally biased region" description="Acidic residues" evidence="2">
    <location>
        <begin position="608"/>
        <end position="631"/>
    </location>
</feature>
<feature type="region of interest" description="Disordered" evidence="2">
    <location>
        <begin position="599"/>
        <end position="637"/>
    </location>
</feature>
<dbReference type="InterPro" id="IPR039812">
    <property type="entry name" value="Vesicle-fus_ATPase"/>
</dbReference>
<evidence type="ECO:0000313" key="6">
    <source>
        <dbReference type="Proteomes" id="UP001054902"/>
    </source>
</evidence>
<keyword evidence="1" id="KW-0067">ATP-binding</keyword>
<keyword evidence="6" id="KW-1185">Reference proteome</keyword>
<reference evidence="5 6" key="1">
    <citation type="journal article" date="2021" name="Sci. Rep.">
        <title>The genome of the diatom Chaetoceros tenuissimus carries an ancient integrated fragment of an extant virus.</title>
        <authorList>
            <person name="Hongo Y."/>
            <person name="Kimura K."/>
            <person name="Takaki Y."/>
            <person name="Yoshida Y."/>
            <person name="Baba S."/>
            <person name="Kobayashi G."/>
            <person name="Nagasaki K."/>
            <person name="Hano T."/>
            <person name="Tomaru Y."/>
        </authorList>
    </citation>
    <scope>NUCLEOTIDE SEQUENCE [LARGE SCALE GENOMIC DNA]</scope>
    <source>
        <strain evidence="5 6">NIES-3715</strain>
    </source>
</reference>
<dbReference type="AlphaFoldDB" id="A0AAD3CWI5"/>
<organism evidence="5 6">
    <name type="scientific">Chaetoceros tenuissimus</name>
    <dbReference type="NCBI Taxonomy" id="426638"/>
    <lineage>
        <taxon>Eukaryota</taxon>
        <taxon>Sar</taxon>
        <taxon>Stramenopiles</taxon>
        <taxon>Ochrophyta</taxon>
        <taxon>Bacillariophyta</taxon>
        <taxon>Coscinodiscophyceae</taxon>
        <taxon>Chaetocerotophycidae</taxon>
        <taxon>Chaetocerotales</taxon>
        <taxon>Chaetocerotaceae</taxon>
        <taxon>Chaetoceros</taxon>
    </lineage>
</organism>
<comment type="caution">
    <text evidence="5">The sequence shown here is derived from an EMBL/GenBank/DDBJ whole genome shotgun (WGS) entry which is preliminary data.</text>
</comment>
<dbReference type="GO" id="GO:0046872">
    <property type="term" value="F:metal ion binding"/>
    <property type="evidence" value="ECO:0007669"/>
    <property type="project" value="UniProtKB-UniRule"/>
</dbReference>
<comment type="subcellular location">
    <subcellularLocation>
        <location evidence="1">Cytoplasm</location>
    </subcellularLocation>
</comment>
<keyword evidence="1" id="KW-0479">Metal-binding</keyword>
<dbReference type="Gene3D" id="3.40.50.300">
    <property type="entry name" value="P-loop containing nucleotide triphosphate hydrolases"/>
    <property type="match status" value="1"/>
</dbReference>
<evidence type="ECO:0000259" key="4">
    <source>
        <dbReference type="SMART" id="SM00382"/>
    </source>
</evidence>
<dbReference type="GO" id="GO:0005524">
    <property type="term" value="F:ATP binding"/>
    <property type="evidence" value="ECO:0007669"/>
    <property type="project" value="UniProtKB-UniRule"/>
</dbReference>
<dbReference type="SMART" id="SM00382">
    <property type="entry name" value="AAA"/>
    <property type="match status" value="1"/>
</dbReference>
<dbReference type="GO" id="GO:0005795">
    <property type="term" value="C:Golgi stack"/>
    <property type="evidence" value="ECO:0007669"/>
    <property type="project" value="TreeGrafter"/>
</dbReference>
<dbReference type="EC" id="3.6.4.6" evidence="1"/>
<keyword evidence="1" id="KW-0963">Cytoplasm</keyword>
<dbReference type="PANTHER" id="PTHR23078:SF2">
    <property type="entry name" value="VESICLE-FUSING ATPASE"/>
    <property type="match status" value="1"/>
</dbReference>
<proteinExistence type="inferred from homology"/>
<comment type="function">
    <text evidence="1">Required for vesicle-mediated transport. Catalyzes the fusion of transport vesicles within the Golgi cisternae. Is also required for transport from the endoplasmic reticulum to the Golgi stack. Seems to function as a fusion protein required for the delivery of cargo proteins to all compartments of the Golgi stack independent of vesicle origin.</text>
</comment>
<evidence type="ECO:0000256" key="2">
    <source>
        <dbReference type="SAM" id="MobiDB-lite"/>
    </source>
</evidence>
<keyword evidence="1" id="KW-0653">Protein transport</keyword>
<comment type="cofactor">
    <cofactor evidence="1">
        <name>Mg(2+)</name>
        <dbReference type="ChEBI" id="CHEBI:18420"/>
    </cofactor>
    <text evidence="1">Binds 1 Mg(2+) ion per subunit.</text>
</comment>
<evidence type="ECO:0000256" key="3">
    <source>
        <dbReference type="SAM" id="SignalP"/>
    </source>
</evidence>
<dbReference type="InterPro" id="IPR003959">
    <property type="entry name" value="ATPase_AAA_core"/>
</dbReference>
<feature type="domain" description="AAA+ ATPase" evidence="4">
    <location>
        <begin position="312"/>
        <end position="478"/>
    </location>
</feature>
<keyword evidence="3" id="KW-0732">Signal</keyword>
<feature type="compositionally biased region" description="Basic and acidic residues" evidence="2">
    <location>
        <begin position="147"/>
        <end position="166"/>
    </location>
</feature>
<accession>A0AAD3CWI5</accession>
<feature type="region of interest" description="Disordered" evidence="2">
    <location>
        <begin position="136"/>
        <end position="214"/>
    </location>
</feature>
<keyword evidence="1" id="KW-0547">Nucleotide-binding</keyword>
<keyword evidence="1" id="KW-0460">Magnesium</keyword>
<gene>
    <name evidence="5" type="ORF">CTEN210_08761</name>
</gene>
<dbReference type="GO" id="GO:0006891">
    <property type="term" value="P:intra-Golgi vesicle-mediated transport"/>
    <property type="evidence" value="ECO:0007669"/>
    <property type="project" value="TreeGrafter"/>
</dbReference>
<sequence>MKLSIASVALLQCMSLSHSFVHPLNQVYAANIGNNQPHNNNRIVSTHLFSSNEPKSTLKNFSEADQNRVYIEGLLQNLQAKLDRWIVTGSNGIKDQAFNIMTQIKRESMDEELFKQALRMGERASLPVQEYKTKMNISSGESNATKRKSEAEERKEWEKQRNEKSVKTASKFPGNVVGSMPSGRSALSNRVAANGKPDLFMPDVGKNRNPDDIENFAQSKKGLEDALAENIGGKGSTSSDTEAQEPIIDKDTMTLAEEKSSEIVAKAGAGSAFEGGSLGIGGLDDVLAQIKRRIWVPLAAPPSLLKELGINPVRGLLLYGLPGCGKTLLARSLGKILSPARPITVVSGPEIMDKFVGSSEANLRAIFDNPPEIYDSFRIGTKDNGKALEKVALHVIVLDEFDAMARTRGGGSGGSSSQGDAGQARDSVVNQLLAKMDGVDPLVVPTLVIGMTNRRTLIEPALLRPGRFEVQIEVPKPKTVAQRVSILNVHMKSMFEAGRLFVKDAPLDTAARRRLDQKSDISDIPNYDELLDSLAVKCDSFSGAMLAGVARAAASRALERAVCDFAGHFDQKTDTVEEGYSIADCLVTKEDFEHAIEDVLESSKEGDGGEEDKDAEEITDSSDDEDESDTANDDKDS</sequence>
<protein>
    <recommendedName>
        <fullName evidence="1">Vesicle-fusing ATPase</fullName>
        <ecNumber evidence="1">3.6.4.6</ecNumber>
    </recommendedName>
</protein>